<dbReference type="RefSeq" id="WP_145369793.1">
    <property type="nucleotide sequence ID" value="NZ_CP036275.1"/>
</dbReference>
<dbReference type="Gene3D" id="2.120.10.30">
    <property type="entry name" value="TolB, C-terminal domain"/>
    <property type="match status" value="1"/>
</dbReference>
<protein>
    <recommendedName>
        <fullName evidence="4">NHL repeat protein</fullName>
    </recommendedName>
</protein>
<evidence type="ECO:0000313" key="2">
    <source>
        <dbReference type="EMBL" id="QDU38520.1"/>
    </source>
</evidence>
<reference evidence="2 3" key="1">
    <citation type="submission" date="2019-02" db="EMBL/GenBank/DDBJ databases">
        <title>Deep-cultivation of Planctomycetes and their phenomic and genomic characterization uncovers novel biology.</title>
        <authorList>
            <person name="Wiegand S."/>
            <person name="Jogler M."/>
            <person name="Boedeker C."/>
            <person name="Pinto D."/>
            <person name="Vollmers J."/>
            <person name="Rivas-Marin E."/>
            <person name="Kohn T."/>
            <person name="Peeters S.H."/>
            <person name="Heuer A."/>
            <person name="Rast P."/>
            <person name="Oberbeckmann S."/>
            <person name="Bunk B."/>
            <person name="Jeske O."/>
            <person name="Meyerdierks A."/>
            <person name="Storesund J.E."/>
            <person name="Kallscheuer N."/>
            <person name="Luecker S."/>
            <person name="Lage O.M."/>
            <person name="Pohl T."/>
            <person name="Merkel B.J."/>
            <person name="Hornburger P."/>
            <person name="Mueller R.-W."/>
            <person name="Bruemmer F."/>
            <person name="Labrenz M."/>
            <person name="Spormann A.M."/>
            <person name="Op den Camp H."/>
            <person name="Overmann J."/>
            <person name="Amann R."/>
            <person name="Jetten M.S.M."/>
            <person name="Mascher T."/>
            <person name="Medema M.H."/>
            <person name="Devos D.P."/>
            <person name="Kaster A.-K."/>
            <person name="Ovreas L."/>
            <person name="Rohde M."/>
            <person name="Galperin M.Y."/>
            <person name="Jogler C."/>
        </authorList>
    </citation>
    <scope>NUCLEOTIDE SEQUENCE [LARGE SCALE GENOMIC DNA]</scope>
    <source>
        <strain evidence="2 3">Mal4</strain>
    </source>
</reference>
<feature type="chain" id="PRO_5022179534" description="NHL repeat protein" evidence="1">
    <location>
        <begin position="18"/>
        <end position="318"/>
    </location>
</feature>
<dbReference type="EMBL" id="CP036275">
    <property type="protein sequence ID" value="QDU38520.1"/>
    <property type="molecule type" value="Genomic_DNA"/>
</dbReference>
<dbReference type="Proteomes" id="UP000320496">
    <property type="component" value="Chromosome"/>
</dbReference>
<feature type="signal peptide" evidence="1">
    <location>
        <begin position="1"/>
        <end position="17"/>
    </location>
</feature>
<dbReference type="KEGG" id="mri:Mal4_28490"/>
<proteinExistence type="predicted"/>
<evidence type="ECO:0000256" key="1">
    <source>
        <dbReference type="SAM" id="SignalP"/>
    </source>
</evidence>
<organism evidence="2 3">
    <name type="scientific">Maioricimonas rarisocia</name>
    <dbReference type="NCBI Taxonomy" id="2528026"/>
    <lineage>
        <taxon>Bacteria</taxon>
        <taxon>Pseudomonadati</taxon>
        <taxon>Planctomycetota</taxon>
        <taxon>Planctomycetia</taxon>
        <taxon>Planctomycetales</taxon>
        <taxon>Planctomycetaceae</taxon>
        <taxon>Maioricimonas</taxon>
    </lineage>
</organism>
<keyword evidence="1" id="KW-0732">Signal</keyword>
<name>A0A517Z7Q5_9PLAN</name>
<dbReference type="OrthoDB" id="246831at2"/>
<sequence length="318" mass="35411" precursor="true">MNASLMCSLLVGSLALGSDPAGLSATRYAPPTGTFPACTHILFHDGKEIVTTGPSLYVREGSGGEFRVAPAVQLQGAHSTAFDPLNELYYTTDTDRHRMVAFRSFDAEHIESAAGTLAGGTLKRPHDVVVDKDGWVYVLNPYETTVFRFREFGRQESSLDLSRHLGYSRALTLVDDKLYVVGSSRGKVVQIDDFDKQQYRLHTSFGQKREASAGSWSTTGLVLNDVEFFDGMWYATSYFCPEYAAGTDCDENKMIRFATWDDFATGNWEDLGDLLPSELVPYYMTVHEGHLFLATFLHEQEGHPGSIYRISVRKTPPQ</sequence>
<evidence type="ECO:0008006" key="4">
    <source>
        <dbReference type="Google" id="ProtNLM"/>
    </source>
</evidence>
<gene>
    <name evidence="2" type="ORF">Mal4_28490</name>
</gene>
<accession>A0A517Z7Q5</accession>
<evidence type="ECO:0000313" key="3">
    <source>
        <dbReference type="Proteomes" id="UP000320496"/>
    </source>
</evidence>
<dbReference type="AlphaFoldDB" id="A0A517Z7Q5"/>
<dbReference type="SUPFAM" id="SSF63825">
    <property type="entry name" value="YWTD domain"/>
    <property type="match status" value="1"/>
</dbReference>
<dbReference type="InterPro" id="IPR011042">
    <property type="entry name" value="6-blade_b-propeller_TolB-like"/>
</dbReference>
<keyword evidence="3" id="KW-1185">Reference proteome</keyword>